<dbReference type="Proteomes" id="UP000198990">
    <property type="component" value="Unassembled WGS sequence"/>
</dbReference>
<dbReference type="AlphaFoldDB" id="A0A1H7LYK6"/>
<protein>
    <submittedName>
        <fullName evidence="1">Gluconate 2-dehydrogenase subunit 3</fullName>
    </submittedName>
</protein>
<keyword evidence="2" id="KW-1185">Reference proteome</keyword>
<name>A0A1H7LYK6_9FLAO</name>
<proteinExistence type="predicted"/>
<dbReference type="Pfam" id="PF13618">
    <property type="entry name" value="Gluconate_2-dh3"/>
    <property type="match status" value="1"/>
</dbReference>
<gene>
    <name evidence="1" type="ORF">SAMN04488008_102671</name>
</gene>
<accession>A0A1H7LYK6</accession>
<dbReference type="RefSeq" id="WP_091621748.1">
    <property type="nucleotide sequence ID" value="NZ_FNZN01000002.1"/>
</dbReference>
<dbReference type="InterPro" id="IPR027056">
    <property type="entry name" value="Gluconate_2DH_su3"/>
</dbReference>
<dbReference type="EMBL" id="FNZN01000002">
    <property type="protein sequence ID" value="SEL04090.1"/>
    <property type="molecule type" value="Genomic_DNA"/>
</dbReference>
<organism evidence="1 2">
    <name type="scientific">Maribacter orientalis</name>
    <dbReference type="NCBI Taxonomy" id="228957"/>
    <lineage>
        <taxon>Bacteria</taxon>
        <taxon>Pseudomonadati</taxon>
        <taxon>Bacteroidota</taxon>
        <taxon>Flavobacteriia</taxon>
        <taxon>Flavobacteriales</taxon>
        <taxon>Flavobacteriaceae</taxon>
        <taxon>Maribacter</taxon>
    </lineage>
</organism>
<dbReference type="STRING" id="228957.SAMN04488008_102671"/>
<reference evidence="2" key="1">
    <citation type="submission" date="2016-10" db="EMBL/GenBank/DDBJ databases">
        <authorList>
            <person name="Varghese N."/>
            <person name="Submissions S."/>
        </authorList>
    </citation>
    <scope>NUCLEOTIDE SEQUENCE [LARGE SCALE GENOMIC DNA]</scope>
    <source>
        <strain evidence="2">DSM 16471</strain>
    </source>
</reference>
<dbReference type="OrthoDB" id="6385145at2"/>
<evidence type="ECO:0000313" key="2">
    <source>
        <dbReference type="Proteomes" id="UP000198990"/>
    </source>
</evidence>
<evidence type="ECO:0000313" key="1">
    <source>
        <dbReference type="EMBL" id="SEL04090.1"/>
    </source>
</evidence>
<sequence length="176" mass="19785">MEKINRRNALGLVARWSAASFIPFSWLLEGCAEDSNPSLLNHEYQSLLAVVVEIILPETPTSPGAKEANVQHFIGLIVEDCYAIERKDRIIIGLNQLLRSGFLDLTAEKQYDIIAQLDEEANSSTTTTPSYFKDIKSLTQWGYFSSKIGIMEGLRYNPIPGSYKGCVPYTNEIAWY</sequence>